<dbReference type="AlphaFoldDB" id="A0A7Z8P4S7"/>
<evidence type="ECO:0000313" key="2">
    <source>
        <dbReference type="Proteomes" id="UP000319335"/>
    </source>
</evidence>
<proteinExistence type="predicted"/>
<accession>A0A7Z8P4S7</accession>
<gene>
    <name evidence="1" type="ORF">FKV42_10240</name>
</gene>
<dbReference type="Proteomes" id="UP000319335">
    <property type="component" value="Unassembled WGS sequence"/>
</dbReference>
<protein>
    <submittedName>
        <fullName evidence="1">DUF2240 family protein</fullName>
    </submittedName>
</protein>
<comment type="caution">
    <text evidence="1">The sequence shown here is derived from an EMBL/GenBank/DDBJ whole genome shotgun (WGS) entry which is preliminary data.</text>
</comment>
<dbReference type="EMBL" id="VIAQ01000015">
    <property type="protein sequence ID" value="TQD25398.1"/>
    <property type="molecule type" value="Genomic_DNA"/>
</dbReference>
<reference evidence="1 2" key="1">
    <citation type="submission" date="2019-06" db="EMBL/GenBank/DDBJ databases">
        <title>Draft genome sequence of Methanolobus vulcani B1d.</title>
        <authorList>
            <person name="Creighbaum A.J."/>
            <person name="Ticak T."/>
            <person name="Hariraju D."/>
            <person name="Arivett B.A."/>
            <person name="Ferguson D.J.Jr."/>
        </authorList>
    </citation>
    <scope>NUCLEOTIDE SEQUENCE [LARGE SCALE GENOMIC DNA]</scope>
    <source>
        <strain evidence="1 2">B1d</strain>
    </source>
</reference>
<keyword evidence="2" id="KW-1185">Reference proteome</keyword>
<dbReference type="InterPro" id="IPR018716">
    <property type="entry name" value="DUF2240"/>
</dbReference>
<sequence length="159" mass="17619">MMDELMLVAATPFKRNNKKSLSIKDFEFVLSFDLKWMAPDAASRIRDKAIGAQLLRFEGADLTPAFDISKIEIPHGFKPSGSLFQERSIIEDIIAMIVAGCGKNTKETIVMINNKQEELGDLIDIEIAGLLVAREMGCNIDSIYDRVCSKVFGTGEKST</sequence>
<dbReference type="Pfam" id="PF09999">
    <property type="entry name" value="DUF2240"/>
    <property type="match status" value="1"/>
</dbReference>
<name>A0A7Z8P4S7_9EURY</name>
<organism evidence="1 2">
    <name type="scientific">Methanolobus vulcani</name>
    <dbReference type="NCBI Taxonomy" id="38026"/>
    <lineage>
        <taxon>Archaea</taxon>
        <taxon>Methanobacteriati</taxon>
        <taxon>Methanobacteriota</taxon>
        <taxon>Stenosarchaea group</taxon>
        <taxon>Methanomicrobia</taxon>
        <taxon>Methanosarcinales</taxon>
        <taxon>Methanosarcinaceae</taxon>
        <taxon>Methanolobus</taxon>
    </lineage>
</organism>
<evidence type="ECO:0000313" key="1">
    <source>
        <dbReference type="EMBL" id="TQD25398.1"/>
    </source>
</evidence>